<feature type="region of interest" description="Disordered" evidence="5">
    <location>
        <begin position="110"/>
        <end position="304"/>
    </location>
</feature>
<feature type="compositionally biased region" description="Acidic residues" evidence="5">
    <location>
        <begin position="165"/>
        <end position="185"/>
    </location>
</feature>
<comment type="caution">
    <text evidence="6">The sequence shown here is derived from an EMBL/GenBank/DDBJ whole genome shotgun (WGS) entry which is preliminary data.</text>
</comment>
<dbReference type="GO" id="GO:0005634">
    <property type="term" value="C:nucleus"/>
    <property type="evidence" value="ECO:0007669"/>
    <property type="project" value="TreeGrafter"/>
</dbReference>
<dbReference type="InterPro" id="IPR015943">
    <property type="entry name" value="WD40/YVTN_repeat-like_dom_sf"/>
</dbReference>
<gene>
    <name evidence="6" type="ORF">CVIRNUC_003146</name>
</gene>
<dbReference type="InterPro" id="IPR050853">
    <property type="entry name" value="WD_repeat_DNA-damage-binding"/>
</dbReference>
<feature type="repeat" description="WD" evidence="4">
    <location>
        <begin position="509"/>
        <end position="542"/>
    </location>
</feature>
<dbReference type="PANTHER" id="PTHR14773:SF0">
    <property type="entry name" value="WD REPEAT-CONTAINING PROTEIN 76"/>
    <property type="match status" value="1"/>
</dbReference>
<evidence type="ECO:0000313" key="7">
    <source>
        <dbReference type="Proteomes" id="UP001314263"/>
    </source>
</evidence>
<dbReference type="PROSITE" id="PS50082">
    <property type="entry name" value="WD_REPEATS_2"/>
    <property type="match status" value="1"/>
</dbReference>
<comment type="similarity">
    <text evidence="1">Belongs to the WD repeat DDB2/WDR76 family.</text>
</comment>
<keyword evidence="7" id="KW-1185">Reference proteome</keyword>
<protein>
    <recommendedName>
        <fullName evidence="8">WD repeat-containing protein 76</fullName>
    </recommendedName>
</protein>
<reference evidence="6 7" key="1">
    <citation type="submission" date="2023-10" db="EMBL/GenBank/DDBJ databases">
        <authorList>
            <person name="Maclean D."/>
            <person name="Macfadyen A."/>
        </authorList>
    </citation>
    <scope>NUCLEOTIDE SEQUENCE [LARGE SCALE GENOMIC DNA]</scope>
</reference>
<dbReference type="GO" id="GO:0003677">
    <property type="term" value="F:DNA binding"/>
    <property type="evidence" value="ECO:0007669"/>
    <property type="project" value="TreeGrafter"/>
</dbReference>
<organism evidence="6 7">
    <name type="scientific">Coccomyxa viridis</name>
    <dbReference type="NCBI Taxonomy" id="1274662"/>
    <lineage>
        <taxon>Eukaryota</taxon>
        <taxon>Viridiplantae</taxon>
        <taxon>Chlorophyta</taxon>
        <taxon>core chlorophytes</taxon>
        <taxon>Trebouxiophyceae</taxon>
        <taxon>Trebouxiophyceae incertae sedis</taxon>
        <taxon>Coccomyxaceae</taxon>
        <taxon>Coccomyxa</taxon>
    </lineage>
</organism>
<dbReference type="SMART" id="SM00320">
    <property type="entry name" value="WD40"/>
    <property type="match status" value="5"/>
</dbReference>
<evidence type="ECO:0000313" key="6">
    <source>
        <dbReference type="EMBL" id="CAK0764321.1"/>
    </source>
</evidence>
<accession>A0AAV1HXT4</accession>
<evidence type="ECO:0000256" key="4">
    <source>
        <dbReference type="PROSITE-ProRule" id="PRU00221"/>
    </source>
</evidence>
<keyword evidence="3" id="KW-0677">Repeat</keyword>
<name>A0AAV1HXT4_9CHLO</name>
<dbReference type="GO" id="GO:2000001">
    <property type="term" value="P:regulation of DNA damage checkpoint"/>
    <property type="evidence" value="ECO:0007669"/>
    <property type="project" value="TreeGrafter"/>
</dbReference>
<sequence length="685" mass="74563">MIDVKTLKGHAAQKFIAKCHVDTKGPGQCKSSRQKLKKGEPRIIINDDGQEEAYSLVAACTLLAPLLKQGRNRKNRALDIKDIPQLKKSDRQKFYTAFGVSAKEADGHEASLAAADKGTAEPANKRRRTTTIKEEPAADESPAEVKEEDPADADAELDSAAVKDEEGDDEGEAAPDEENDEENEDPLAGMNPYERAREERIASNRARLAALDLPNLASNFQDRHLAKPKKPSKPRGLAAAKRKKEPTAPMRSSLRIKGIASDGSSVADELRNGQIVVKGSEQSSAWGPFPRYQDPPEPKPREMPTGPMDFTSMIGNPHSDAAFLALLKKETSPATRKAAPKQAAKTELTEGQIRKLKLKESDVAKVTREGISHLQFHPTSTDLVIATGDKQGHIALWDVDKKTTQEAAREGDDVEDSGAEDGVYLFRPHTSYISGLRWATGKLLTAAYDGVVRRMDPQRGEFELLLARDDAEFSAFDCTLDGTVLFLGDNGGNFEMVDTREKAGKSASVNLHDRKLNTLHLEPSEEQVIVSSSGDRTASVWDRRKLSPGVKPLATATANNTILSAYFSPAGMLRYLPLPGNKTVLTTGRDNTLRLYDKDMGQLCSVPHNNNTGRWVMPLRATLGPSDTIVCGSMKRAVDVYTKAGKQVTSLSSEFQTAISSRCVFHPNGAALAAATASGRVLVYR</sequence>
<evidence type="ECO:0000256" key="1">
    <source>
        <dbReference type="ARBA" id="ARBA00005434"/>
    </source>
</evidence>
<keyword evidence="2 4" id="KW-0853">WD repeat</keyword>
<evidence type="ECO:0000256" key="2">
    <source>
        <dbReference type="ARBA" id="ARBA00022574"/>
    </source>
</evidence>
<dbReference type="Proteomes" id="UP001314263">
    <property type="component" value="Unassembled WGS sequence"/>
</dbReference>
<dbReference type="Gene3D" id="2.130.10.10">
    <property type="entry name" value="YVTN repeat-like/Quinoprotein amine dehydrogenase"/>
    <property type="match status" value="1"/>
</dbReference>
<feature type="compositionally biased region" description="Acidic residues" evidence="5">
    <location>
        <begin position="137"/>
        <end position="157"/>
    </location>
</feature>
<evidence type="ECO:0000256" key="3">
    <source>
        <dbReference type="ARBA" id="ARBA00022737"/>
    </source>
</evidence>
<dbReference type="InterPro" id="IPR036322">
    <property type="entry name" value="WD40_repeat_dom_sf"/>
</dbReference>
<evidence type="ECO:0000256" key="5">
    <source>
        <dbReference type="SAM" id="MobiDB-lite"/>
    </source>
</evidence>
<dbReference type="SUPFAM" id="SSF50978">
    <property type="entry name" value="WD40 repeat-like"/>
    <property type="match status" value="1"/>
</dbReference>
<dbReference type="InterPro" id="IPR001680">
    <property type="entry name" value="WD40_rpt"/>
</dbReference>
<evidence type="ECO:0008006" key="8">
    <source>
        <dbReference type="Google" id="ProtNLM"/>
    </source>
</evidence>
<dbReference type="AlphaFoldDB" id="A0AAV1HXT4"/>
<proteinExistence type="inferred from homology"/>
<dbReference type="EMBL" id="CAUYUE010000004">
    <property type="protein sequence ID" value="CAK0764321.1"/>
    <property type="molecule type" value="Genomic_DNA"/>
</dbReference>
<dbReference type="PANTHER" id="PTHR14773">
    <property type="entry name" value="WD REPEAT-CONTAINING PROTEIN 76"/>
    <property type="match status" value="1"/>
</dbReference>